<sequence>MPLTVPTYKSLQDPQYMRDIVIGVPASELIAFKQYLGIPEDIINHPYFSADKRLDWVVLEQFTSYIVHVCEEEDRKAKESTAASSSENNAS</sequence>
<gene>
    <name evidence="1" type="ORF">CPB84DRAFT_1848071</name>
</gene>
<reference evidence="1" key="1">
    <citation type="submission" date="2020-11" db="EMBL/GenBank/DDBJ databases">
        <authorList>
            <consortium name="DOE Joint Genome Institute"/>
            <person name="Ahrendt S."/>
            <person name="Riley R."/>
            <person name="Andreopoulos W."/>
            <person name="LaButti K."/>
            <person name="Pangilinan J."/>
            <person name="Ruiz-duenas F.J."/>
            <person name="Barrasa J.M."/>
            <person name="Sanchez-Garcia M."/>
            <person name="Camarero S."/>
            <person name="Miyauchi S."/>
            <person name="Serrano A."/>
            <person name="Linde D."/>
            <person name="Babiker R."/>
            <person name="Drula E."/>
            <person name="Ayuso-Fernandez I."/>
            <person name="Pacheco R."/>
            <person name="Padilla G."/>
            <person name="Ferreira P."/>
            <person name="Barriuso J."/>
            <person name="Kellner H."/>
            <person name="Castanera R."/>
            <person name="Alfaro M."/>
            <person name="Ramirez L."/>
            <person name="Pisabarro A.G."/>
            <person name="Kuo A."/>
            <person name="Tritt A."/>
            <person name="Lipzen A."/>
            <person name="He G."/>
            <person name="Yan M."/>
            <person name="Ng V."/>
            <person name="Cullen D."/>
            <person name="Martin F."/>
            <person name="Rosso M.-N."/>
            <person name="Henrissat B."/>
            <person name="Hibbett D."/>
            <person name="Martinez A.T."/>
            <person name="Grigoriev I.V."/>
        </authorList>
    </citation>
    <scope>NUCLEOTIDE SEQUENCE</scope>
    <source>
        <strain evidence="1">AH 44721</strain>
    </source>
</reference>
<comment type="caution">
    <text evidence="1">The sequence shown here is derived from an EMBL/GenBank/DDBJ whole genome shotgun (WGS) entry which is preliminary data.</text>
</comment>
<keyword evidence="2" id="KW-1185">Reference proteome</keyword>
<proteinExistence type="predicted"/>
<evidence type="ECO:0000313" key="2">
    <source>
        <dbReference type="Proteomes" id="UP000724874"/>
    </source>
</evidence>
<protein>
    <submittedName>
        <fullName evidence="1">Uncharacterized protein</fullName>
    </submittedName>
</protein>
<evidence type="ECO:0000313" key="1">
    <source>
        <dbReference type="EMBL" id="KAF8896898.1"/>
    </source>
</evidence>
<dbReference type="EMBL" id="JADNYJ010000058">
    <property type="protein sequence ID" value="KAF8896898.1"/>
    <property type="molecule type" value="Genomic_DNA"/>
</dbReference>
<organism evidence="1 2">
    <name type="scientific">Gymnopilus junonius</name>
    <name type="common">Spectacular rustgill mushroom</name>
    <name type="synonym">Gymnopilus spectabilis subsp. junonius</name>
    <dbReference type="NCBI Taxonomy" id="109634"/>
    <lineage>
        <taxon>Eukaryota</taxon>
        <taxon>Fungi</taxon>
        <taxon>Dikarya</taxon>
        <taxon>Basidiomycota</taxon>
        <taxon>Agaricomycotina</taxon>
        <taxon>Agaricomycetes</taxon>
        <taxon>Agaricomycetidae</taxon>
        <taxon>Agaricales</taxon>
        <taxon>Agaricineae</taxon>
        <taxon>Hymenogastraceae</taxon>
        <taxon>Gymnopilus</taxon>
    </lineage>
</organism>
<accession>A0A9P5NIZ7</accession>
<dbReference type="AlphaFoldDB" id="A0A9P5NIZ7"/>
<dbReference type="Proteomes" id="UP000724874">
    <property type="component" value="Unassembled WGS sequence"/>
</dbReference>
<name>A0A9P5NIZ7_GYMJU</name>